<dbReference type="EMBL" id="CCBP010000117">
    <property type="protein sequence ID" value="CDO72769.1"/>
    <property type="molecule type" value="Genomic_DNA"/>
</dbReference>
<dbReference type="OrthoDB" id="10261040at2759"/>
<dbReference type="OMA" id="FGDIAFW"/>
<sequence>MGKHLPPKLLHPLAILLHGPFVRTTIQDAFPRCFGQGSSPHLVPLSEYGSGMSVAQMSAATVFEPQGCAIQVLFDRSPNANRDSAETAAIHATIITLFNCDRKLGEGLGTAVAVLPSDLDEKTIPPSVQDYLGQLTTSANAAAVSLSCGSILAGHASEADDFGDIAFWLGEGNYGPGHELDVLTRLNLERLNAQDNQLQEVKLSTATGLPTTVNGPSTPNDDLSRLRQLLDRLSACRVFCLRGDLSIYILIGHYESEGHSGWAGLLGLGVES</sequence>
<dbReference type="AlphaFoldDB" id="A0A060SKM3"/>
<gene>
    <name evidence="1" type="ORF">BN946_scf184994.g22</name>
</gene>
<accession>A0A060SKM3</accession>
<keyword evidence="2" id="KW-1185">Reference proteome</keyword>
<protein>
    <submittedName>
        <fullName evidence="1">Uncharacterized protein</fullName>
    </submittedName>
</protein>
<name>A0A060SKM3_PYCCI</name>
<evidence type="ECO:0000313" key="1">
    <source>
        <dbReference type="EMBL" id="CDO72769.1"/>
    </source>
</evidence>
<organism evidence="1 2">
    <name type="scientific">Pycnoporus cinnabarinus</name>
    <name type="common">Cinnabar-red polypore</name>
    <name type="synonym">Trametes cinnabarina</name>
    <dbReference type="NCBI Taxonomy" id="5643"/>
    <lineage>
        <taxon>Eukaryota</taxon>
        <taxon>Fungi</taxon>
        <taxon>Dikarya</taxon>
        <taxon>Basidiomycota</taxon>
        <taxon>Agaricomycotina</taxon>
        <taxon>Agaricomycetes</taxon>
        <taxon>Polyporales</taxon>
        <taxon>Polyporaceae</taxon>
        <taxon>Trametes</taxon>
    </lineage>
</organism>
<evidence type="ECO:0000313" key="2">
    <source>
        <dbReference type="Proteomes" id="UP000029665"/>
    </source>
</evidence>
<dbReference type="HOGENOM" id="CLU_089401_0_0_1"/>
<dbReference type="Proteomes" id="UP000029665">
    <property type="component" value="Unassembled WGS sequence"/>
</dbReference>
<reference evidence="1" key="1">
    <citation type="submission" date="2014-01" db="EMBL/GenBank/DDBJ databases">
        <title>The genome of the white-rot fungus Pycnoporus cinnabarinus: a basidiomycete model with a versatile arsenal for lignocellulosic biomass breakdown.</title>
        <authorList>
            <person name="Levasseur A."/>
            <person name="Lomascolo A."/>
            <person name="Ruiz-Duenas F.J."/>
            <person name="Uzan E."/>
            <person name="Piumi F."/>
            <person name="Kues U."/>
            <person name="Ram A.F.J."/>
            <person name="Murat C."/>
            <person name="Haon M."/>
            <person name="Benoit I."/>
            <person name="Arfi Y."/>
            <person name="Chevret D."/>
            <person name="Drula E."/>
            <person name="Kwon M.J."/>
            <person name="Gouret P."/>
            <person name="Lesage-Meessen L."/>
            <person name="Lombard V."/>
            <person name="Mariette J."/>
            <person name="Noirot C."/>
            <person name="Park J."/>
            <person name="Patyshakuliyeva A."/>
            <person name="Wieneger R.A.B."/>
            <person name="Wosten H.A.B."/>
            <person name="Martin F."/>
            <person name="Coutinho P.M."/>
            <person name="de Vries R."/>
            <person name="Martinez A.T."/>
            <person name="Klopp C."/>
            <person name="Pontarotti P."/>
            <person name="Henrissat B."/>
            <person name="Record E."/>
        </authorList>
    </citation>
    <scope>NUCLEOTIDE SEQUENCE [LARGE SCALE GENOMIC DNA]</scope>
    <source>
        <strain evidence="1">BRFM137</strain>
    </source>
</reference>
<comment type="caution">
    <text evidence="1">The sequence shown here is derived from an EMBL/GenBank/DDBJ whole genome shotgun (WGS) entry which is preliminary data.</text>
</comment>
<proteinExistence type="predicted"/>